<dbReference type="AlphaFoldDB" id="A0A917FYA1"/>
<organism evidence="2 3">
    <name type="scientific">Paenibacillus albidus</name>
    <dbReference type="NCBI Taxonomy" id="2041023"/>
    <lineage>
        <taxon>Bacteria</taxon>
        <taxon>Bacillati</taxon>
        <taxon>Bacillota</taxon>
        <taxon>Bacilli</taxon>
        <taxon>Bacillales</taxon>
        <taxon>Paenibacillaceae</taxon>
        <taxon>Paenibacillus</taxon>
    </lineage>
</organism>
<dbReference type="EMBL" id="BMKR01000066">
    <property type="protein sequence ID" value="GGG13967.1"/>
    <property type="molecule type" value="Genomic_DNA"/>
</dbReference>
<dbReference type="Proteomes" id="UP000637643">
    <property type="component" value="Unassembled WGS sequence"/>
</dbReference>
<evidence type="ECO:0000313" key="3">
    <source>
        <dbReference type="Proteomes" id="UP000637643"/>
    </source>
</evidence>
<reference evidence="2" key="2">
    <citation type="submission" date="2020-09" db="EMBL/GenBank/DDBJ databases">
        <authorList>
            <person name="Sun Q."/>
            <person name="Zhou Y."/>
        </authorList>
    </citation>
    <scope>NUCLEOTIDE SEQUENCE</scope>
    <source>
        <strain evidence="2">CGMCC 1.16134</strain>
    </source>
</reference>
<gene>
    <name evidence="2" type="ORF">GCM10010912_67980</name>
</gene>
<dbReference type="PROSITE" id="PS51257">
    <property type="entry name" value="PROKAR_LIPOPROTEIN"/>
    <property type="match status" value="1"/>
</dbReference>
<feature type="signal peptide" evidence="1">
    <location>
        <begin position="1"/>
        <end position="25"/>
    </location>
</feature>
<protein>
    <recommendedName>
        <fullName evidence="4">Lipoprotein</fullName>
    </recommendedName>
</protein>
<proteinExistence type="predicted"/>
<comment type="caution">
    <text evidence="2">The sequence shown here is derived from an EMBL/GenBank/DDBJ whole genome shotgun (WGS) entry which is preliminary data.</text>
</comment>
<name>A0A917FYA1_9BACL</name>
<keyword evidence="1" id="KW-0732">Signal</keyword>
<feature type="chain" id="PRO_5036976002" description="Lipoprotein" evidence="1">
    <location>
        <begin position="26"/>
        <end position="198"/>
    </location>
</feature>
<evidence type="ECO:0000256" key="1">
    <source>
        <dbReference type="SAM" id="SignalP"/>
    </source>
</evidence>
<keyword evidence="3" id="KW-1185">Reference proteome</keyword>
<accession>A0A917FYA1</accession>
<dbReference type="RefSeq" id="WP_189032586.1">
    <property type="nucleotide sequence ID" value="NZ_BMKR01000066.1"/>
</dbReference>
<evidence type="ECO:0008006" key="4">
    <source>
        <dbReference type="Google" id="ProtNLM"/>
    </source>
</evidence>
<reference evidence="2" key="1">
    <citation type="journal article" date="2014" name="Int. J. Syst. Evol. Microbiol.">
        <title>Complete genome sequence of Corynebacterium casei LMG S-19264T (=DSM 44701T), isolated from a smear-ripened cheese.</title>
        <authorList>
            <consortium name="US DOE Joint Genome Institute (JGI-PGF)"/>
            <person name="Walter F."/>
            <person name="Albersmeier A."/>
            <person name="Kalinowski J."/>
            <person name="Ruckert C."/>
        </authorList>
    </citation>
    <scope>NUCLEOTIDE SEQUENCE</scope>
    <source>
        <strain evidence="2">CGMCC 1.16134</strain>
    </source>
</reference>
<evidence type="ECO:0000313" key="2">
    <source>
        <dbReference type="EMBL" id="GGG13967.1"/>
    </source>
</evidence>
<sequence length="198" mass="22455">MIAYRIRFRVIVSGFLLLFALTACGDKSNNIVDDKSSIMAEVEFALKMESLGKPKDESSIKFIREMSEFLENENDKRSFLQIADLLEGKNYAEVEKIFKELGGELGPSATPSEREISNEEDDQKFAELSLEAAEIYISATVDAEQDILTEISDMIRQNTVLVKKENQDKFNSLANFIENNERISAESAFNELQGKYKK</sequence>